<evidence type="ECO:0000313" key="1">
    <source>
        <dbReference type="EMBL" id="KAJ8905063.1"/>
    </source>
</evidence>
<evidence type="ECO:0008006" key="3">
    <source>
        <dbReference type="Google" id="ProtNLM"/>
    </source>
</evidence>
<dbReference type="EMBL" id="JAMWBK010000005">
    <property type="protein sequence ID" value="KAJ8905063.1"/>
    <property type="molecule type" value="Genomic_DNA"/>
</dbReference>
<sequence length="466" mass="51913">MFTRYDEKASGYVKLDSATCKYVGMGQWMYRILALLLLQIGFCNAASEPWRVEVWSSRSDQLPPVYRFGGGCRLGDGQVVLQSPSDDVKREMESAGLDKGVTFTEQLPTGLPTVKADLLHSERLGEQYPRFAEADFVKDILIGALTIGALDRPLSDENRRDYSCYGARCEEAKDEQIRVLHPITADLEKMANNGVSKTITGPILSALSDKVLLVSNRTFHEATESGVCFQSIILFNNKFPESAEDVFDSSHFLWRNLNLTRDPKEQSERFRDGTCVVNMEAVSSKRGASIANIYSLEEAIKTALGDLPIEIVFNADYYEGRSPEYQIYRANKADIFLTSLRTAEANVIFMRRNTSLIEVFPAATAQVHFVPIARILGVHFSAINGSPRPHVLRSCLEKGGNADIDKAMAWYEDFAAKMTTPDGPSARASFFSHDVGPCLNKQDIVLDLEYTPQHIVQIARSMCSLS</sequence>
<protein>
    <recommendedName>
        <fullName evidence="3">Thiamine pyrimidine synthase</fullName>
    </recommendedName>
</protein>
<gene>
    <name evidence="1" type="ORF">NDN08_001574</name>
</gene>
<accession>A0AAV8UVB9</accession>
<comment type="caution">
    <text evidence="1">The sequence shown here is derived from an EMBL/GenBank/DDBJ whole genome shotgun (WGS) entry which is preliminary data.</text>
</comment>
<dbReference type="Proteomes" id="UP001157974">
    <property type="component" value="Unassembled WGS sequence"/>
</dbReference>
<keyword evidence="2" id="KW-1185">Reference proteome</keyword>
<evidence type="ECO:0000313" key="2">
    <source>
        <dbReference type="Proteomes" id="UP001157974"/>
    </source>
</evidence>
<reference evidence="1 2" key="1">
    <citation type="journal article" date="2023" name="Nat. Commun.">
        <title>Origin of minicircular mitochondrial genomes in red algae.</title>
        <authorList>
            <person name="Lee Y."/>
            <person name="Cho C.H."/>
            <person name="Lee Y.M."/>
            <person name="Park S.I."/>
            <person name="Yang J.H."/>
            <person name="West J.A."/>
            <person name="Bhattacharya D."/>
            <person name="Yoon H.S."/>
        </authorList>
    </citation>
    <scope>NUCLEOTIDE SEQUENCE [LARGE SCALE GENOMIC DNA]</scope>
    <source>
        <strain evidence="1 2">CCMP1338</strain>
        <tissue evidence="1">Whole cell</tissue>
    </source>
</reference>
<proteinExistence type="predicted"/>
<dbReference type="AlphaFoldDB" id="A0AAV8UVB9"/>
<organism evidence="1 2">
    <name type="scientific">Rhodosorus marinus</name>
    <dbReference type="NCBI Taxonomy" id="101924"/>
    <lineage>
        <taxon>Eukaryota</taxon>
        <taxon>Rhodophyta</taxon>
        <taxon>Stylonematophyceae</taxon>
        <taxon>Stylonematales</taxon>
        <taxon>Stylonemataceae</taxon>
        <taxon>Rhodosorus</taxon>
    </lineage>
</organism>
<name>A0AAV8UVB9_9RHOD</name>